<name>A0A1L9S0T6_ASPWE</name>
<evidence type="ECO:0000256" key="2">
    <source>
        <dbReference type="ARBA" id="ARBA00023239"/>
    </source>
</evidence>
<gene>
    <name evidence="4" type="ORF">ASPWEDRAFT_98518</name>
</gene>
<protein>
    <recommendedName>
        <fullName evidence="3">Scytalone dehydratase-like domain-containing protein</fullName>
    </recommendedName>
</protein>
<evidence type="ECO:0000313" key="4">
    <source>
        <dbReference type="EMBL" id="OJJ40776.1"/>
    </source>
</evidence>
<dbReference type="Proteomes" id="UP000184383">
    <property type="component" value="Unassembled WGS sequence"/>
</dbReference>
<dbReference type="RefSeq" id="XP_040694452.1">
    <property type="nucleotide sequence ID" value="XM_040839628.1"/>
</dbReference>
<evidence type="ECO:0000259" key="3">
    <source>
        <dbReference type="Pfam" id="PF02982"/>
    </source>
</evidence>
<keyword evidence="5" id="KW-1185">Reference proteome</keyword>
<dbReference type="STRING" id="1073089.A0A1L9S0T6"/>
<accession>A0A1L9S0T6</accession>
<feature type="non-terminal residue" evidence="4">
    <location>
        <position position="165"/>
    </location>
</feature>
<comment type="similarity">
    <text evidence="1">Belongs to the scytalone dehydratase family.</text>
</comment>
<proteinExistence type="inferred from homology"/>
<dbReference type="Gene3D" id="3.10.450.50">
    <property type="match status" value="1"/>
</dbReference>
<keyword evidence="2" id="KW-0456">Lyase</keyword>
<dbReference type="VEuPathDB" id="FungiDB:ASPWEDRAFT_98518"/>
<dbReference type="SUPFAM" id="SSF54427">
    <property type="entry name" value="NTF2-like"/>
    <property type="match status" value="1"/>
</dbReference>
<dbReference type="OrthoDB" id="5281072at2759"/>
<organism evidence="4 5">
    <name type="scientific">Aspergillus wentii DTO 134E9</name>
    <dbReference type="NCBI Taxonomy" id="1073089"/>
    <lineage>
        <taxon>Eukaryota</taxon>
        <taxon>Fungi</taxon>
        <taxon>Dikarya</taxon>
        <taxon>Ascomycota</taxon>
        <taxon>Pezizomycotina</taxon>
        <taxon>Eurotiomycetes</taxon>
        <taxon>Eurotiomycetidae</taxon>
        <taxon>Eurotiales</taxon>
        <taxon>Aspergillaceae</taxon>
        <taxon>Aspergillus</taxon>
        <taxon>Aspergillus subgen. Cremei</taxon>
    </lineage>
</organism>
<feature type="domain" description="Scytalone dehydratase-like" evidence="3">
    <location>
        <begin position="15"/>
        <end position="164"/>
    </location>
</feature>
<dbReference type="AlphaFoldDB" id="A0A1L9S0T6"/>
<dbReference type="GeneID" id="63755476"/>
<evidence type="ECO:0000256" key="1">
    <source>
        <dbReference type="ARBA" id="ARBA00008584"/>
    </source>
</evidence>
<dbReference type="GO" id="GO:0016829">
    <property type="term" value="F:lyase activity"/>
    <property type="evidence" value="ECO:0007669"/>
    <property type="project" value="UniProtKB-KW"/>
</dbReference>
<dbReference type="InterPro" id="IPR049884">
    <property type="entry name" value="Scytalone_dh"/>
</dbReference>
<reference evidence="5" key="1">
    <citation type="journal article" date="2017" name="Genome Biol.">
        <title>Comparative genomics reveals high biological diversity and specific adaptations in the industrially and medically important fungal genus Aspergillus.</title>
        <authorList>
            <person name="de Vries R.P."/>
            <person name="Riley R."/>
            <person name="Wiebenga A."/>
            <person name="Aguilar-Osorio G."/>
            <person name="Amillis S."/>
            <person name="Uchima C.A."/>
            <person name="Anderluh G."/>
            <person name="Asadollahi M."/>
            <person name="Askin M."/>
            <person name="Barry K."/>
            <person name="Battaglia E."/>
            <person name="Bayram O."/>
            <person name="Benocci T."/>
            <person name="Braus-Stromeyer S.A."/>
            <person name="Caldana C."/>
            <person name="Canovas D."/>
            <person name="Cerqueira G.C."/>
            <person name="Chen F."/>
            <person name="Chen W."/>
            <person name="Choi C."/>
            <person name="Clum A."/>
            <person name="Dos Santos R.A."/>
            <person name="Damasio A.R."/>
            <person name="Diallinas G."/>
            <person name="Emri T."/>
            <person name="Fekete E."/>
            <person name="Flipphi M."/>
            <person name="Freyberg S."/>
            <person name="Gallo A."/>
            <person name="Gournas C."/>
            <person name="Habgood R."/>
            <person name="Hainaut M."/>
            <person name="Harispe M.L."/>
            <person name="Henrissat B."/>
            <person name="Hilden K.S."/>
            <person name="Hope R."/>
            <person name="Hossain A."/>
            <person name="Karabika E."/>
            <person name="Karaffa L."/>
            <person name="Karanyi Z."/>
            <person name="Krasevec N."/>
            <person name="Kuo A."/>
            <person name="Kusch H."/>
            <person name="LaButti K."/>
            <person name="Lagendijk E.L."/>
            <person name="Lapidus A."/>
            <person name="Levasseur A."/>
            <person name="Lindquist E."/>
            <person name="Lipzen A."/>
            <person name="Logrieco A.F."/>
            <person name="MacCabe A."/>
            <person name="Maekelae M.R."/>
            <person name="Malavazi I."/>
            <person name="Melin P."/>
            <person name="Meyer V."/>
            <person name="Mielnichuk N."/>
            <person name="Miskei M."/>
            <person name="Molnar A.P."/>
            <person name="Mule G."/>
            <person name="Ngan C.Y."/>
            <person name="Orejas M."/>
            <person name="Orosz E."/>
            <person name="Ouedraogo J.P."/>
            <person name="Overkamp K.M."/>
            <person name="Park H.-S."/>
            <person name="Perrone G."/>
            <person name="Piumi F."/>
            <person name="Punt P.J."/>
            <person name="Ram A.F."/>
            <person name="Ramon A."/>
            <person name="Rauscher S."/>
            <person name="Record E."/>
            <person name="Riano-Pachon D.M."/>
            <person name="Robert V."/>
            <person name="Roehrig J."/>
            <person name="Ruller R."/>
            <person name="Salamov A."/>
            <person name="Salih N.S."/>
            <person name="Samson R.A."/>
            <person name="Sandor E."/>
            <person name="Sanguinetti M."/>
            <person name="Schuetze T."/>
            <person name="Sepcic K."/>
            <person name="Shelest E."/>
            <person name="Sherlock G."/>
            <person name="Sophianopoulou V."/>
            <person name="Squina F.M."/>
            <person name="Sun H."/>
            <person name="Susca A."/>
            <person name="Todd R.B."/>
            <person name="Tsang A."/>
            <person name="Unkles S.E."/>
            <person name="van de Wiele N."/>
            <person name="van Rossen-Uffink D."/>
            <person name="Oliveira J.V."/>
            <person name="Vesth T.C."/>
            <person name="Visser J."/>
            <person name="Yu J.-H."/>
            <person name="Zhou M."/>
            <person name="Andersen M.R."/>
            <person name="Archer D.B."/>
            <person name="Baker S.E."/>
            <person name="Benoit I."/>
            <person name="Brakhage A.A."/>
            <person name="Braus G.H."/>
            <person name="Fischer R."/>
            <person name="Frisvad J.C."/>
            <person name="Goldman G.H."/>
            <person name="Houbraken J."/>
            <person name="Oakley B."/>
            <person name="Pocsi I."/>
            <person name="Scazzocchio C."/>
            <person name="Seiboth B."/>
            <person name="vanKuyk P.A."/>
            <person name="Wortman J."/>
            <person name="Dyer P.S."/>
            <person name="Grigoriev I.V."/>
        </authorList>
    </citation>
    <scope>NUCLEOTIDE SEQUENCE [LARGE SCALE GENOMIC DNA]</scope>
    <source>
        <strain evidence="5">DTO 134E9</strain>
    </source>
</reference>
<dbReference type="InterPro" id="IPR032710">
    <property type="entry name" value="NTF2-like_dom_sf"/>
</dbReference>
<dbReference type="EMBL" id="KV878209">
    <property type="protein sequence ID" value="OJJ40776.1"/>
    <property type="molecule type" value="Genomic_DNA"/>
</dbReference>
<sequence>PEIRDAIDNILCGCSSRFEWAESYDTKISGDSWERLSRIIAPEIEIDYTKVNSINTTMPASSFRTMISGPDFLGDPLIRTQHFIGATKWEKISSTLLEGHHQLRTTHHRFAEPIRGNNSESVVAPVQFKSHVYAKFRYVNMDGGWKWGGLECRIRWNDGPINKLF</sequence>
<feature type="non-terminal residue" evidence="4">
    <location>
        <position position="1"/>
    </location>
</feature>
<dbReference type="Pfam" id="PF02982">
    <property type="entry name" value="Scytalone_dh"/>
    <property type="match status" value="1"/>
</dbReference>
<evidence type="ECO:0000313" key="5">
    <source>
        <dbReference type="Proteomes" id="UP000184383"/>
    </source>
</evidence>